<proteinExistence type="predicted"/>
<dbReference type="Proteomes" id="UP000729402">
    <property type="component" value="Unassembled WGS sequence"/>
</dbReference>
<reference evidence="1" key="2">
    <citation type="submission" date="2021-02" db="EMBL/GenBank/DDBJ databases">
        <authorList>
            <person name="Kimball J.A."/>
            <person name="Haas M.W."/>
            <person name="Macchietto M."/>
            <person name="Kono T."/>
            <person name="Duquette J."/>
            <person name="Shao M."/>
        </authorList>
    </citation>
    <scope>NUCLEOTIDE SEQUENCE</scope>
    <source>
        <tissue evidence="1">Fresh leaf tissue</tissue>
    </source>
</reference>
<dbReference type="OrthoDB" id="1305878at2759"/>
<gene>
    <name evidence="1" type="ORF">GUJ93_ZPchr0011g27414</name>
</gene>
<accession>A0A8J6BIV6</accession>
<name>A0A8J6BIV6_ZIZPA</name>
<keyword evidence="2" id="KW-1185">Reference proteome</keyword>
<organism evidence="1 2">
    <name type="scientific">Zizania palustris</name>
    <name type="common">Northern wild rice</name>
    <dbReference type="NCBI Taxonomy" id="103762"/>
    <lineage>
        <taxon>Eukaryota</taxon>
        <taxon>Viridiplantae</taxon>
        <taxon>Streptophyta</taxon>
        <taxon>Embryophyta</taxon>
        <taxon>Tracheophyta</taxon>
        <taxon>Spermatophyta</taxon>
        <taxon>Magnoliopsida</taxon>
        <taxon>Liliopsida</taxon>
        <taxon>Poales</taxon>
        <taxon>Poaceae</taxon>
        <taxon>BOP clade</taxon>
        <taxon>Oryzoideae</taxon>
        <taxon>Oryzeae</taxon>
        <taxon>Zizaniinae</taxon>
        <taxon>Zizania</taxon>
    </lineage>
</organism>
<reference evidence="1" key="1">
    <citation type="journal article" date="2021" name="bioRxiv">
        <title>Whole Genome Assembly and Annotation of Northern Wild Rice, Zizania palustris L., Supports a Whole Genome Duplication in the Zizania Genus.</title>
        <authorList>
            <person name="Haas M."/>
            <person name="Kono T."/>
            <person name="Macchietto M."/>
            <person name="Millas R."/>
            <person name="McGilp L."/>
            <person name="Shao M."/>
            <person name="Duquette J."/>
            <person name="Hirsch C.N."/>
            <person name="Kimball J."/>
        </authorList>
    </citation>
    <scope>NUCLEOTIDE SEQUENCE</scope>
    <source>
        <tissue evidence="1">Fresh leaf tissue</tissue>
    </source>
</reference>
<dbReference type="AlphaFoldDB" id="A0A8J6BIV6"/>
<protein>
    <submittedName>
        <fullName evidence="1">Uncharacterized protein</fullName>
    </submittedName>
</protein>
<comment type="caution">
    <text evidence="1">The sequence shown here is derived from an EMBL/GenBank/DDBJ whole genome shotgun (WGS) entry which is preliminary data.</text>
</comment>
<sequence>MGPPLVFVSWAHYLQSKPQAGVVCCTPARAPTRRPESGEADAVMDAGECSNSKPCASSPDDGGFWAKLVPADSAFPEVELDEDNAVVCSRVTPAAGGEEVVWCQIRRGGDASPAMIRNLRYLWLAGFSFWMEQR</sequence>
<dbReference type="EMBL" id="JAAALK010000081">
    <property type="protein sequence ID" value="KAG8088872.1"/>
    <property type="molecule type" value="Genomic_DNA"/>
</dbReference>
<evidence type="ECO:0000313" key="2">
    <source>
        <dbReference type="Proteomes" id="UP000729402"/>
    </source>
</evidence>
<evidence type="ECO:0000313" key="1">
    <source>
        <dbReference type="EMBL" id="KAG8088872.1"/>
    </source>
</evidence>